<feature type="compositionally biased region" description="Low complexity" evidence="1">
    <location>
        <begin position="172"/>
        <end position="193"/>
    </location>
</feature>
<dbReference type="AlphaFoldDB" id="A0A9P6ETU6"/>
<evidence type="ECO:0000313" key="3">
    <source>
        <dbReference type="EMBL" id="KAF9535176.1"/>
    </source>
</evidence>
<comment type="caution">
    <text evidence="3">The sequence shown here is derived from an EMBL/GenBank/DDBJ whole genome shotgun (WGS) entry which is preliminary data.</text>
</comment>
<reference evidence="3" key="1">
    <citation type="submission" date="2020-11" db="EMBL/GenBank/DDBJ databases">
        <authorList>
            <consortium name="DOE Joint Genome Institute"/>
            <person name="Ahrendt S."/>
            <person name="Riley R."/>
            <person name="Andreopoulos W."/>
            <person name="Labutti K."/>
            <person name="Pangilinan J."/>
            <person name="Ruiz-Duenas F.J."/>
            <person name="Barrasa J.M."/>
            <person name="Sanchez-Garcia M."/>
            <person name="Camarero S."/>
            <person name="Miyauchi S."/>
            <person name="Serrano A."/>
            <person name="Linde D."/>
            <person name="Babiker R."/>
            <person name="Drula E."/>
            <person name="Ayuso-Fernandez I."/>
            <person name="Pacheco R."/>
            <person name="Padilla G."/>
            <person name="Ferreira P."/>
            <person name="Barriuso J."/>
            <person name="Kellner H."/>
            <person name="Castanera R."/>
            <person name="Alfaro M."/>
            <person name="Ramirez L."/>
            <person name="Pisabarro A.G."/>
            <person name="Kuo A."/>
            <person name="Tritt A."/>
            <person name="Lipzen A."/>
            <person name="He G."/>
            <person name="Yan M."/>
            <person name="Ng V."/>
            <person name="Cullen D."/>
            <person name="Martin F."/>
            <person name="Rosso M.-N."/>
            <person name="Henrissat B."/>
            <person name="Hibbett D."/>
            <person name="Martinez A.T."/>
            <person name="Grigoriev I.V."/>
        </authorList>
    </citation>
    <scope>NUCLEOTIDE SEQUENCE</scope>
    <source>
        <strain evidence="3">CBS 506.95</strain>
    </source>
</reference>
<evidence type="ECO:0000256" key="1">
    <source>
        <dbReference type="SAM" id="MobiDB-lite"/>
    </source>
</evidence>
<keyword evidence="2" id="KW-0472">Membrane</keyword>
<keyword evidence="4" id="KW-1185">Reference proteome</keyword>
<accession>A0A9P6ETU6</accession>
<feature type="region of interest" description="Disordered" evidence="1">
    <location>
        <begin position="1"/>
        <end position="215"/>
    </location>
</feature>
<gene>
    <name evidence="3" type="ORF">CPB83DRAFT_831235</name>
</gene>
<feature type="compositionally biased region" description="Low complexity" evidence="1">
    <location>
        <begin position="258"/>
        <end position="270"/>
    </location>
</feature>
<dbReference type="OrthoDB" id="3245306at2759"/>
<feature type="transmembrane region" description="Helical" evidence="2">
    <location>
        <begin position="798"/>
        <end position="825"/>
    </location>
</feature>
<feature type="compositionally biased region" description="Pro residues" evidence="1">
    <location>
        <begin position="1"/>
        <end position="10"/>
    </location>
</feature>
<feature type="compositionally biased region" description="Low complexity" evidence="1">
    <location>
        <begin position="59"/>
        <end position="84"/>
    </location>
</feature>
<evidence type="ECO:0000256" key="2">
    <source>
        <dbReference type="SAM" id="Phobius"/>
    </source>
</evidence>
<feature type="compositionally biased region" description="Polar residues" evidence="1">
    <location>
        <begin position="108"/>
        <end position="120"/>
    </location>
</feature>
<feature type="transmembrane region" description="Helical" evidence="2">
    <location>
        <begin position="884"/>
        <end position="905"/>
    </location>
</feature>
<protein>
    <submittedName>
        <fullName evidence="3">Uncharacterized protein</fullName>
    </submittedName>
</protein>
<feature type="compositionally biased region" description="Basic and acidic residues" evidence="1">
    <location>
        <begin position="194"/>
        <end position="205"/>
    </location>
</feature>
<feature type="transmembrane region" description="Helical" evidence="2">
    <location>
        <begin position="845"/>
        <end position="864"/>
    </location>
</feature>
<name>A0A9P6ETU6_9AGAR</name>
<dbReference type="Proteomes" id="UP000807306">
    <property type="component" value="Unassembled WGS sequence"/>
</dbReference>
<keyword evidence="2" id="KW-1133">Transmembrane helix</keyword>
<feature type="region of interest" description="Disordered" evidence="1">
    <location>
        <begin position="607"/>
        <end position="630"/>
    </location>
</feature>
<keyword evidence="2" id="KW-0812">Transmembrane</keyword>
<evidence type="ECO:0000313" key="4">
    <source>
        <dbReference type="Proteomes" id="UP000807306"/>
    </source>
</evidence>
<feature type="transmembrane region" description="Helical" evidence="2">
    <location>
        <begin position="759"/>
        <end position="777"/>
    </location>
</feature>
<dbReference type="EMBL" id="MU157825">
    <property type="protein sequence ID" value="KAF9535176.1"/>
    <property type="molecule type" value="Genomic_DNA"/>
</dbReference>
<feature type="compositionally biased region" description="Polar residues" evidence="1">
    <location>
        <begin position="294"/>
        <end position="306"/>
    </location>
</feature>
<feature type="transmembrane region" description="Helical" evidence="2">
    <location>
        <begin position="925"/>
        <end position="945"/>
    </location>
</feature>
<sequence length="947" mass="102846">MSGSPTPSPSKPKWSSRMGGALRRTSTLLTIARPGTPSEDREDSGSDTKSLKSVRKSSSRGSLRSIKNALSPAAHAVSSPSPIAESPMREAAAQQTEIIGPSPLAKAATNSTTYEGSTEPTKVEEAPATSPGEQSSPSGYVPPPVVSSTAGNPGAFTDDLDDLPQSQAVVDPYATLAEETTAPEPEHAAPANEEPSKPVEEEPSKAVEAPVMEPSTSYFDKPIAESMTSADSPPAHHTVVTPEFAEVAQVIPVAVVPVETTEPAPEGEAASYYRGDSDAPAPEPHHEETKPTAPVTQPQPQSQTERSVAPSAPTFGAAVMPSYDNPSYNVWAGSNPAAAVPIVMPVPVIAEQYSHQSEASSLKLPNPHAETNSDPFADPSAGPAIAVMPAPQIHAPEVSHQHQQMPTENREQAHPVIIMPLPAFDDVVARNASTQTLAGSRIPPETNFSERMPLLARPTTPKYLSTNLTSTHAPTAISPIVGTSMMYTNGHTRPRLIDLGWVEYTLPDGSMYYSHLTRKITTDLDLRRDRNLTAVTLWMDDRENESMNVDLEGWLRRAPAKSKKSSWGSKGKKDDEPIVLERYWVDHHHRSVEKEDTGDRRFVGYGRNHGHTNGNGHSHSGKGKDKKPAKIHEDQLDLEYRYWAFMESHPAHLPVSHKAKAEALDVLTWALTDQILPSNSTVPPPFGQDECQELRGVLNSFTRESEHGDNGIQTRIISRILLRVAQWRQTYFRPNKPLPLDVGSRYPSLPNQRRPFQRAVFDFFVLCLCLGIPYFFMERARLAGSRADEESGLFRGPASMLLVGAFACIISRGIIVLVGKAAIILSASVTFLSLSGLDGVTRTTGMVAILFAAFAMAATGVAILRHKADLERSVSRRRTIALSLPLVFLAYSVIAFIAGITLYSFRGKTFDDKLPRDTFEDYTRWTVVGVLGGLLGIVTTSLLVLRR</sequence>
<proteinExistence type="predicted"/>
<organism evidence="3 4">
    <name type="scientific">Crepidotus variabilis</name>
    <dbReference type="NCBI Taxonomy" id="179855"/>
    <lineage>
        <taxon>Eukaryota</taxon>
        <taxon>Fungi</taxon>
        <taxon>Dikarya</taxon>
        <taxon>Basidiomycota</taxon>
        <taxon>Agaricomycotina</taxon>
        <taxon>Agaricomycetes</taxon>
        <taxon>Agaricomycetidae</taxon>
        <taxon>Agaricales</taxon>
        <taxon>Agaricineae</taxon>
        <taxon>Crepidotaceae</taxon>
        <taxon>Crepidotus</taxon>
    </lineage>
</organism>
<feature type="region of interest" description="Disordered" evidence="1">
    <location>
        <begin position="258"/>
        <end position="310"/>
    </location>
</feature>